<dbReference type="GO" id="GO:0052927">
    <property type="term" value="F:CC tRNA cytidylyltransferase activity"/>
    <property type="evidence" value="ECO:0007669"/>
    <property type="project" value="TreeGrafter"/>
</dbReference>
<dbReference type="AlphaFoldDB" id="A0A367LAQ6"/>
<evidence type="ECO:0000259" key="7">
    <source>
        <dbReference type="Pfam" id="PF01743"/>
    </source>
</evidence>
<dbReference type="GO" id="GO:0003723">
    <property type="term" value="F:RNA binding"/>
    <property type="evidence" value="ECO:0007669"/>
    <property type="project" value="UniProtKB-KW"/>
</dbReference>
<evidence type="ECO:0000256" key="5">
    <source>
        <dbReference type="RuleBase" id="RU003953"/>
    </source>
</evidence>
<dbReference type="SUPFAM" id="SSF81301">
    <property type="entry name" value="Nucleotidyltransferase"/>
    <property type="match status" value="1"/>
</dbReference>
<feature type="region of interest" description="Disordered" evidence="6">
    <location>
        <begin position="1"/>
        <end position="21"/>
    </location>
</feature>
<evidence type="ECO:0000256" key="1">
    <source>
        <dbReference type="ARBA" id="ARBA00007265"/>
    </source>
</evidence>
<keyword evidence="2 5" id="KW-0808">Transferase</keyword>
<feature type="compositionally biased region" description="Basic and acidic residues" evidence="6">
    <location>
        <begin position="1"/>
        <end position="12"/>
    </location>
</feature>
<evidence type="ECO:0008006" key="11">
    <source>
        <dbReference type="Google" id="ProtNLM"/>
    </source>
</evidence>
<feature type="domain" description="tRNA nucleotidyltransferase/poly(A) polymerase RNA and SrmB- binding" evidence="8">
    <location>
        <begin position="237"/>
        <end position="298"/>
    </location>
</feature>
<dbReference type="GO" id="GO:0052929">
    <property type="term" value="F:ATP:3'-cytidine-cytidine-tRNA adenylyltransferase activity"/>
    <property type="evidence" value="ECO:0007669"/>
    <property type="project" value="TreeGrafter"/>
</dbReference>
<dbReference type="STRING" id="1330021.A0A367LAQ6"/>
<dbReference type="Gene3D" id="3.30.460.10">
    <property type="entry name" value="Beta Polymerase, domain 2"/>
    <property type="match status" value="1"/>
</dbReference>
<evidence type="ECO:0000256" key="3">
    <source>
        <dbReference type="ARBA" id="ARBA00022741"/>
    </source>
</evidence>
<proteinExistence type="inferred from homology"/>
<keyword evidence="4 5" id="KW-0694">RNA-binding</keyword>
<dbReference type="SUPFAM" id="SSF81891">
    <property type="entry name" value="Poly A polymerase C-terminal region-like"/>
    <property type="match status" value="1"/>
</dbReference>
<dbReference type="PANTHER" id="PTHR13734">
    <property type="entry name" value="TRNA-NUCLEOTIDYLTRANSFERASE"/>
    <property type="match status" value="1"/>
</dbReference>
<evidence type="ECO:0000256" key="2">
    <source>
        <dbReference type="ARBA" id="ARBA00022679"/>
    </source>
</evidence>
<dbReference type="PANTHER" id="PTHR13734:SF5">
    <property type="entry name" value="CCA TRNA NUCLEOTIDYLTRANSFERASE, MITOCHONDRIAL"/>
    <property type="match status" value="1"/>
</dbReference>
<dbReference type="GO" id="GO:0000166">
    <property type="term" value="F:nucleotide binding"/>
    <property type="evidence" value="ECO:0007669"/>
    <property type="project" value="UniProtKB-KW"/>
</dbReference>
<dbReference type="InterPro" id="IPR002646">
    <property type="entry name" value="PolA_pol_head_dom"/>
</dbReference>
<comment type="similarity">
    <text evidence="1 5">Belongs to the tRNA nucleotidyltransferase/poly(A) polymerase family.</text>
</comment>
<dbReference type="InterPro" id="IPR043519">
    <property type="entry name" value="NT_sf"/>
</dbReference>
<dbReference type="EMBL" id="LKCN02000010">
    <property type="protein sequence ID" value="RCI11501.1"/>
    <property type="molecule type" value="Genomic_DNA"/>
</dbReference>
<evidence type="ECO:0000313" key="10">
    <source>
        <dbReference type="Proteomes" id="UP000253664"/>
    </source>
</evidence>
<evidence type="ECO:0000256" key="6">
    <source>
        <dbReference type="SAM" id="MobiDB-lite"/>
    </source>
</evidence>
<evidence type="ECO:0000313" key="9">
    <source>
        <dbReference type="EMBL" id="RCI11501.1"/>
    </source>
</evidence>
<dbReference type="InterPro" id="IPR032828">
    <property type="entry name" value="PolyA_RNA-bd"/>
</dbReference>
<feature type="domain" description="Poly A polymerase head" evidence="7">
    <location>
        <begin position="56"/>
        <end position="210"/>
    </location>
</feature>
<reference evidence="9 10" key="1">
    <citation type="journal article" date="2015" name="BMC Genomics">
        <title>Insights from the genome of Ophiocordyceps polyrhachis-furcata to pathogenicity and host specificity in insect fungi.</title>
        <authorList>
            <person name="Wichadakul D."/>
            <person name="Kobmoo N."/>
            <person name="Ingsriswang S."/>
            <person name="Tangphatsornruang S."/>
            <person name="Chantasingh D."/>
            <person name="Luangsa-ard J.J."/>
            <person name="Eurwilaichitr L."/>
        </authorList>
    </citation>
    <scope>NUCLEOTIDE SEQUENCE [LARGE SCALE GENOMIC DNA]</scope>
    <source>
        <strain evidence="9 10">BCC 54312</strain>
    </source>
</reference>
<dbReference type="Pfam" id="PF01743">
    <property type="entry name" value="PolyA_pol"/>
    <property type="match status" value="1"/>
</dbReference>
<sequence length="551" mass="61977">MEPQPKKPRTDQTRPMTSRDGTISLLPAEKLLRELLLDCRSHIQKSGLAAANNLEMWITGGWVRDRLLGIPCSDVDIALSTMTGSQFGEALTEFFHLEANNGFRDQASDLGLETPSVFTGFHTTKQNLRKSKNLETTIGKVFGLDVDLVNLRKEVYDDDSRTPTMEFGSAEEDAFRRDATVNSLFFNLDTQKVVDLTAKGLDDMAAGIIRTPLEPRKTFMDDPLRVLRLIRIGSKLGYTVEEATRRSMGDADIHAALSVKVSRERVGIEVFKMMRQPNPQFALQSLFEADLYHTVFLERNSAVRKALQQRLPPQEAERPWPMTWPRAYRLLTRLLADETSELGRMLHAHESVECLWLMAAYAPLAELRQDMLKKAVAVAAESIKATNKHSKLLDQALRNVDSIRDTIVLVDGQQDKRPARGSIGMTMRAWGDTWRPQVLFSLLAQVVYDTTSPSSLPSAEEDTALKSILNQYNAFLAFVTRESLQDVCAIKPLLDGNAIMDLFGRQQGGRYLAKAITELVAWQLENQTLGIEEAKEWLLQQKDRMGIPATK</sequence>
<dbReference type="Proteomes" id="UP000253664">
    <property type="component" value="Unassembled WGS sequence"/>
</dbReference>
<keyword evidence="3" id="KW-0547">Nucleotide-binding</keyword>
<dbReference type="Gene3D" id="1.10.3090.10">
    <property type="entry name" value="cca-adding enzyme, domain 2"/>
    <property type="match status" value="1"/>
</dbReference>
<dbReference type="GO" id="GO:0001680">
    <property type="term" value="P:tRNA 3'-terminal CCA addition"/>
    <property type="evidence" value="ECO:0007669"/>
    <property type="project" value="TreeGrafter"/>
</dbReference>
<organism evidence="9 10">
    <name type="scientific">Ophiocordyceps polyrhachis-furcata BCC 54312</name>
    <dbReference type="NCBI Taxonomy" id="1330021"/>
    <lineage>
        <taxon>Eukaryota</taxon>
        <taxon>Fungi</taxon>
        <taxon>Dikarya</taxon>
        <taxon>Ascomycota</taxon>
        <taxon>Pezizomycotina</taxon>
        <taxon>Sordariomycetes</taxon>
        <taxon>Hypocreomycetidae</taxon>
        <taxon>Hypocreales</taxon>
        <taxon>Ophiocordycipitaceae</taxon>
        <taxon>Ophiocordyceps</taxon>
    </lineage>
</organism>
<dbReference type="CDD" id="cd05398">
    <property type="entry name" value="NT_ClassII-CCAase"/>
    <property type="match status" value="1"/>
</dbReference>
<accession>A0A367LAQ6</accession>
<comment type="caution">
    <text evidence="9">The sequence shown here is derived from an EMBL/GenBank/DDBJ whole genome shotgun (WGS) entry which is preliminary data.</text>
</comment>
<protein>
    <recommendedName>
        <fullName evidence="11">Poly A polymerase head domain-containing protein</fullName>
    </recommendedName>
</protein>
<gene>
    <name evidence="9" type="ORF">L249_7692</name>
</gene>
<evidence type="ECO:0000259" key="8">
    <source>
        <dbReference type="Pfam" id="PF12627"/>
    </source>
</evidence>
<evidence type="ECO:0000256" key="4">
    <source>
        <dbReference type="ARBA" id="ARBA00022884"/>
    </source>
</evidence>
<keyword evidence="10" id="KW-1185">Reference proteome</keyword>
<dbReference type="OrthoDB" id="445712at2759"/>
<name>A0A367LAQ6_9HYPO</name>
<dbReference type="Pfam" id="PF12627">
    <property type="entry name" value="PolyA_pol_RNAbd"/>
    <property type="match status" value="1"/>
</dbReference>